<dbReference type="EMBL" id="VSSQ01055091">
    <property type="protein sequence ID" value="MPN08993.1"/>
    <property type="molecule type" value="Genomic_DNA"/>
</dbReference>
<feature type="transmembrane region" description="Helical" evidence="1">
    <location>
        <begin position="32"/>
        <end position="52"/>
    </location>
</feature>
<sequence length="238" mass="27758">MANHQTFICFFVPAIGIILLYRCFIEKKKSSSIILLVLVCGVSIAAFVYFQLLKHPLPFQTAEEAYHYLSKKAQFPIVKDMIEIEYYLDNIDNLTIYGSKNIGIRIVSQIFMIIFYSGFIAFFMMTWIKSIKRAQEKFMKFLYFLCLLSPAVTIIAYVFAVDWGRWDAQIFISQSAMLLFWLYHQREEVQTTVFDTIAFFKKNKVVFLIFFMVTCFIYFVNTGAFGSLSDTIRSVLPS</sequence>
<feature type="transmembrane region" description="Helical" evidence="1">
    <location>
        <begin position="166"/>
        <end position="184"/>
    </location>
</feature>
<organism evidence="2">
    <name type="scientific">bioreactor metagenome</name>
    <dbReference type="NCBI Taxonomy" id="1076179"/>
    <lineage>
        <taxon>unclassified sequences</taxon>
        <taxon>metagenomes</taxon>
        <taxon>ecological metagenomes</taxon>
    </lineage>
</organism>
<feature type="transmembrane region" description="Helical" evidence="1">
    <location>
        <begin position="140"/>
        <end position="160"/>
    </location>
</feature>
<accession>A0A645F951</accession>
<keyword evidence="1" id="KW-1133">Transmembrane helix</keyword>
<keyword evidence="1" id="KW-0472">Membrane</keyword>
<feature type="transmembrane region" description="Helical" evidence="1">
    <location>
        <begin position="205"/>
        <end position="228"/>
    </location>
</feature>
<name>A0A645F951_9ZZZZ</name>
<evidence type="ECO:0000256" key="1">
    <source>
        <dbReference type="SAM" id="Phobius"/>
    </source>
</evidence>
<feature type="transmembrane region" description="Helical" evidence="1">
    <location>
        <begin position="6"/>
        <end position="25"/>
    </location>
</feature>
<protein>
    <submittedName>
        <fullName evidence="2">Uncharacterized protein</fullName>
    </submittedName>
</protein>
<gene>
    <name evidence="2" type="ORF">SDC9_156281</name>
</gene>
<evidence type="ECO:0000313" key="2">
    <source>
        <dbReference type="EMBL" id="MPN08993.1"/>
    </source>
</evidence>
<dbReference type="AlphaFoldDB" id="A0A645F951"/>
<comment type="caution">
    <text evidence="2">The sequence shown here is derived from an EMBL/GenBank/DDBJ whole genome shotgun (WGS) entry which is preliminary data.</text>
</comment>
<proteinExistence type="predicted"/>
<keyword evidence="1" id="KW-0812">Transmembrane</keyword>
<reference evidence="2" key="1">
    <citation type="submission" date="2019-08" db="EMBL/GenBank/DDBJ databases">
        <authorList>
            <person name="Kucharzyk K."/>
            <person name="Murdoch R.W."/>
            <person name="Higgins S."/>
            <person name="Loffler F."/>
        </authorList>
    </citation>
    <scope>NUCLEOTIDE SEQUENCE</scope>
</reference>
<feature type="transmembrane region" description="Helical" evidence="1">
    <location>
        <begin position="106"/>
        <end position="128"/>
    </location>
</feature>